<evidence type="ECO:0000313" key="3">
    <source>
        <dbReference type="EMBL" id="KFR12052.1"/>
    </source>
</evidence>
<protein>
    <submittedName>
        <fullName evidence="3">MHC class II transactivator</fullName>
    </submittedName>
</protein>
<sequence>MDSAFVSENGYLDLLHSNIDPLHLYTLLDPKSSGNEEGDFSADPEVDASNCDQINNMDYLCALENGENGDELYLCSNTIEAYARIAELAEYVLKDQQEKQVEDTFAGNLILDEMAAENTEKFPDIKMQECHKRTFLGSAESCSDASEPKYRKTVDIPAVSAGNGSFVAMPLNSHPVSSTSLTNQHVSFPVPATNPLERSLTIPGMYGTAMGVHLYTGGFI</sequence>
<dbReference type="AlphaFoldDB" id="A0A091W8T2"/>
<dbReference type="PANTHER" id="PTHR47189:SF1">
    <property type="entry name" value="MHC CLASS II TRANSACTIVATOR"/>
    <property type="match status" value="1"/>
</dbReference>
<dbReference type="GO" id="GO:0045345">
    <property type="term" value="P:positive regulation of MHC class I biosynthetic process"/>
    <property type="evidence" value="ECO:0007669"/>
    <property type="project" value="TreeGrafter"/>
</dbReference>
<keyword evidence="4" id="KW-1185">Reference proteome</keyword>
<evidence type="ECO:0000256" key="2">
    <source>
        <dbReference type="ARBA" id="ARBA00022737"/>
    </source>
</evidence>
<dbReference type="EMBL" id="KK735055">
    <property type="protein sequence ID" value="KFR12052.1"/>
    <property type="molecule type" value="Genomic_DNA"/>
</dbReference>
<dbReference type="GO" id="GO:0045348">
    <property type="term" value="P:positive regulation of MHC class II biosynthetic process"/>
    <property type="evidence" value="ECO:0007669"/>
    <property type="project" value="TreeGrafter"/>
</dbReference>
<accession>A0A091W8T2</accession>
<dbReference type="STRING" id="30419.A0A091W8T2"/>
<dbReference type="PhylomeDB" id="A0A091W8T2"/>
<proteinExistence type="predicted"/>
<dbReference type="GO" id="GO:0045944">
    <property type="term" value="P:positive regulation of transcription by RNA polymerase II"/>
    <property type="evidence" value="ECO:0007669"/>
    <property type="project" value="TreeGrafter"/>
</dbReference>
<name>A0A091W8T2_OPIHO</name>
<evidence type="ECO:0000256" key="1">
    <source>
        <dbReference type="ARBA" id="ARBA00022614"/>
    </source>
</evidence>
<dbReference type="Proteomes" id="UP000053605">
    <property type="component" value="Unassembled WGS sequence"/>
</dbReference>
<keyword evidence="2" id="KW-0677">Repeat</keyword>
<organism evidence="3 4">
    <name type="scientific">Opisthocomus hoazin</name>
    <name type="common">Hoatzin</name>
    <name type="synonym">Phasianus hoazin</name>
    <dbReference type="NCBI Taxonomy" id="30419"/>
    <lineage>
        <taxon>Eukaryota</taxon>
        <taxon>Metazoa</taxon>
        <taxon>Chordata</taxon>
        <taxon>Craniata</taxon>
        <taxon>Vertebrata</taxon>
        <taxon>Euteleostomi</taxon>
        <taxon>Archelosauria</taxon>
        <taxon>Archosauria</taxon>
        <taxon>Dinosauria</taxon>
        <taxon>Saurischia</taxon>
        <taxon>Theropoda</taxon>
        <taxon>Coelurosauria</taxon>
        <taxon>Aves</taxon>
        <taxon>Neognathae</taxon>
        <taxon>Neoaves</taxon>
        <taxon>Opisthocomiformes</taxon>
        <taxon>Opisthocomidae</taxon>
        <taxon>Opisthocomus</taxon>
    </lineage>
</organism>
<reference evidence="3 4" key="1">
    <citation type="submission" date="2014-04" db="EMBL/GenBank/DDBJ databases">
        <title>Genome evolution of avian class.</title>
        <authorList>
            <person name="Zhang G."/>
            <person name="Li C."/>
        </authorList>
    </citation>
    <scope>NUCLEOTIDE SEQUENCE [LARGE SCALE GENOMIC DNA]</scope>
    <source>
        <strain evidence="3">BGI_N306</strain>
    </source>
</reference>
<keyword evidence="1" id="KW-0433">Leucine-rich repeat</keyword>
<gene>
    <name evidence="3" type="ORF">N306_05517</name>
</gene>
<dbReference type="PANTHER" id="PTHR47189">
    <property type="entry name" value="MHC CLASS II TRANSACTIVATOR"/>
    <property type="match status" value="1"/>
</dbReference>
<feature type="non-terminal residue" evidence="3">
    <location>
        <position position="220"/>
    </location>
</feature>
<evidence type="ECO:0000313" key="4">
    <source>
        <dbReference type="Proteomes" id="UP000053605"/>
    </source>
</evidence>